<keyword evidence="1" id="KW-0472">Membrane</keyword>
<dbReference type="InterPro" id="IPR035810">
    <property type="entry name" value="PEBP_euk"/>
</dbReference>
<keyword evidence="1" id="KW-0812">Transmembrane</keyword>
<dbReference type="GO" id="GO:0030162">
    <property type="term" value="P:regulation of proteolysis"/>
    <property type="evidence" value="ECO:0007669"/>
    <property type="project" value="TreeGrafter"/>
</dbReference>
<dbReference type="InterPro" id="IPR008914">
    <property type="entry name" value="PEBP"/>
</dbReference>
<gene>
    <name evidence="2" type="ORF">K435DRAFT_672516</name>
</gene>
<keyword evidence="3" id="KW-1185">Reference proteome</keyword>
<reference evidence="2 3" key="1">
    <citation type="journal article" date="2019" name="Nat. Ecol. Evol.">
        <title>Megaphylogeny resolves global patterns of mushroom evolution.</title>
        <authorList>
            <person name="Varga T."/>
            <person name="Krizsan K."/>
            <person name="Foldi C."/>
            <person name="Dima B."/>
            <person name="Sanchez-Garcia M."/>
            <person name="Sanchez-Ramirez S."/>
            <person name="Szollosi G.J."/>
            <person name="Szarkandi J.G."/>
            <person name="Papp V."/>
            <person name="Albert L."/>
            <person name="Andreopoulos W."/>
            <person name="Angelini C."/>
            <person name="Antonin V."/>
            <person name="Barry K.W."/>
            <person name="Bougher N.L."/>
            <person name="Buchanan P."/>
            <person name="Buyck B."/>
            <person name="Bense V."/>
            <person name="Catcheside P."/>
            <person name="Chovatia M."/>
            <person name="Cooper J."/>
            <person name="Damon W."/>
            <person name="Desjardin D."/>
            <person name="Finy P."/>
            <person name="Geml J."/>
            <person name="Haridas S."/>
            <person name="Hughes K."/>
            <person name="Justo A."/>
            <person name="Karasinski D."/>
            <person name="Kautmanova I."/>
            <person name="Kiss B."/>
            <person name="Kocsube S."/>
            <person name="Kotiranta H."/>
            <person name="LaButti K.M."/>
            <person name="Lechner B.E."/>
            <person name="Liimatainen K."/>
            <person name="Lipzen A."/>
            <person name="Lukacs Z."/>
            <person name="Mihaltcheva S."/>
            <person name="Morgado L.N."/>
            <person name="Niskanen T."/>
            <person name="Noordeloos M.E."/>
            <person name="Ohm R.A."/>
            <person name="Ortiz-Santana B."/>
            <person name="Ovrebo C."/>
            <person name="Racz N."/>
            <person name="Riley R."/>
            <person name="Savchenko A."/>
            <person name="Shiryaev A."/>
            <person name="Soop K."/>
            <person name="Spirin V."/>
            <person name="Szebenyi C."/>
            <person name="Tomsovsky M."/>
            <person name="Tulloss R.E."/>
            <person name="Uehling J."/>
            <person name="Grigoriev I.V."/>
            <person name="Vagvolgyi C."/>
            <person name="Papp T."/>
            <person name="Martin F.M."/>
            <person name="Miettinen O."/>
            <person name="Hibbett D.S."/>
            <person name="Nagy L.G."/>
        </authorList>
    </citation>
    <scope>NUCLEOTIDE SEQUENCE [LARGE SCALE GENOMIC DNA]</scope>
    <source>
        <strain evidence="2 3">CBS 962.96</strain>
    </source>
</reference>
<dbReference type="CDD" id="cd00866">
    <property type="entry name" value="PEBP_euk"/>
    <property type="match status" value="1"/>
</dbReference>
<evidence type="ECO:0000313" key="2">
    <source>
        <dbReference type="EMBL" id="THU92230.1"/>
    </source>
</evidence>
<dbReference type="Pfam" id="PF01161">
    <property type="entry name" value="PBP"/>
    <property type="match status" value="1"/>
</dbReference>
<dbReference type="SUPFAM" id="SSF49777">
    <property type="entry name" value="PEBP-like"/>
    <property type="match status" value="1"/>
</dbReference>
<dbReference type="PANTHER" id="PTHR11362:SF148">
    <property type="entry name" value="CARBOXYPEPTIDASE Y INHIBITOR"/>
    <property type="match status" value="1"/>
</dbReference>
<evidence type="ECO:0000313" key="3">
    <source>
        <dbReference type="Proteomes" id="UP000297245"/>
    </source>
</evidence>
<keyword evidence="1" id="KW-1133">Transmembrane helix</keyword>
<dbReference type="OrthoDB" id="275748at2759"/>
<dbReference type="GO" id="GO:0030414">
    <property type="term" value="F:peptidase inhibitor activity"/>
    <property type="evidence" value="ECO:0007669"/>
    <property type="project" value="TreeGrafter"/>
</dbReference>
<evidence type="ECO:0000256" key="1">
    <source>
        <dbReference type="SAM" id="Phobius"/>
    </source>
</evidence>
<feature type="transmembrane region" description="Helical" evidence="1">
    <location>
        <begin position="215"/>
        <end position="232"/>
    </location>
</feature>
<dbReference type="GO" id="GO:0005543">
    <property type="term" value="F:phospholipid binding"/>
    <property type="evidence" value="ECO:0007669"/>
    <property type="project" value="TreeGrafter"/>
</dbReference>
<dbReference type="Proteomes" id="UP000297245">
    <property type="component" value="Unassembled WGS sequence"/>
</dbReference>
<dbReference type="Gene3D" id="3.90.280.10">
    <property type="entry name" value="PEBP-like"/>
    <property type="match status" value="1"/>
</dbReference>
<dbReference type="PANTHER" id="PTHR11362">
    <property type="entry name" value="PHOSPHATIDYLETHANOLAMINE-BINDING PROTEIN"/>
    <property type="match status" value="1"/>
</dbReference>
<dbReference type="AlphaFoldDB" id="A0A4S8LSI5"/>
<dbReference type="EMBL" id="ML179285">
    <property type="protein sequence ID" value="THU92230.1"/>
    <property type="molecule type" value="Genomic_DNA"/>
</dbReference>
<dbReference type="GO" id="GO:0046578">
    <property type="term" value="P:regulation of Ras protein signal transduction"/>
    <property type="evidence" value="ECO:0007669"/>
    <property type="project" value="TreeGrafter"/>
</dbReference>
<dbReference type="InterPro" id="IPR036610">
    <property type="entry name" value="PEBP-like_sf"/>
</dbReference>
<sequence>MPTELDPEKVKEDFEKSGLVPDVVETFEPKAVLDVAFSGEESPVYVVEGGNLTVNQTALMPTFWLTYNDPSLLNQTFIVTMVDPDAPTPQNRSLAQVRHLVLADVRINGSGSEGVALLTNSTPALSEYIPPGPPAGSDPHRYTFLLWNQPPTFDRASASASFDPAAPVGFNVSQFASQNGLGQPVAGTFFFEGPDSNTGDITGATSANNGAGMRWMSGWSFLVGVVGIVLVWL</sequence>
<name>A0A4S8LSI5_DENBC</name>
<organism evidence="2 3">
    <name type="scientific">Dendrothele bispora (strain CBS 962.96)</name>
    <dbReference type="NCBI Taxonomy" id="1314807"/>
    <lineage>
        <taxon>Eukaryota</taxon>
        <taxon>Fungi</taxon>
        <taxon>Dikarya</taxon>
        <taxon>Basidiomycota</taxon>
        <taxon>Agaricomycotina</taxon>
        <taxon>Agaricomycetes</taxon>
        <taxon>Agaricomycetidae</taxon>
        <taxon>Agaricales</taxon>
        <taxon>Agaricales incertae sedis</taxon>
        <taxon>Dendrothele</taxon>
    </lineage>
</organism>
<accession>A0A4S8LSI5</accession>
<proteinExistence type="predicted"/>
<protein>
    <submittedName>
        <fullName evidence="2">PEBP-like protein</fullName>
    </submittedName>
</protein>